<comment type="similarity">
    <text evidence="1">Belongs to the glycosyl hydrolase 18 family. Chitinase class V subfamily.</text>
</comment>
<dbReference type="PANTHER" id="PTHR11177">
    <property type="entry name" value="CHITINASE"/>
    <property type="match status" value="1"/>
</dbReference>
<dbReference type="InterPro" id="IPR001223">
    <property type="entry name" value="Glyco_hydro18_cat"/>
</dbReference>
<dbReference type="InterPro" id="IPR001002">
    <property type="entry name" value="Chitin-bd_1"/>
</dbReference>
<dbReference type="SMART" id="SM00270">
    <property type="entry name" value="ChtBD1"/>
    <property type="match status" value="1"/>
</dbReference>
<dbReference type="Gene3D" id="3.10.50.10">
    <property type="match status" value="1"/>
</dbReference>
<evidence type="ECO:0000256" key="1">
    <source>
        <dbReference type="ARBA" id="ARBA00008682"/>
    </source>
</evidence>
<dbReference type="EMBL" id="MTYI01000023">
    <property type="protein sequence ID" value="PNP57802.1"/>
    <property type="molecule type" value="Genomic_DNA"/>
</dbReference>
<dbReference type="OrthoDB" id="73875at2759"/>
<evidence type="ECO:0000256" key="3">
    <source>
        <dbReference type="ARBA" id="ARBA00022669"/>
    </source>
</evidence>
<dbReference type="Pfam" id="PF00704">
    <property type="entry name" value="Glyco_hydro_18"/>
    <property type="match status" value="1"/>
</dbReference>
<organism evidence="7 8">
    <name type="scientific">Trichoderma harzianum</name>
    <name type="common">Hypocrea lixii</name>
    <dbReference type="NCBI Taxonomy" id="5544"/>
    <lineage>
        <taxon>Eukaryota</taxon>
        <taxon>Fungi</taxon>
        <taxon>Dikarya</taxon>
        <taxon>Ascomycota</taxon>
        <taxon>Pezizomycotina</taxon>
        <taxon>Sordariomycetes</taxon>
        <taxon>Hypocreomycetidae</taxon>
        <taxon>Hypocreales</taxon>
        <taxon>Hypocreaceae</taxon>
        <taxon>Trichoderma</taxon>
    </lineage>
</organism>
<evidence type="ECO:0000313" key="8">
    <source>
        <dbReference type="Proteomes" id="UP000236290"/>
    </source>
</evidence>
<dbReference type="Proteomes" id="UP000236290">
    <property type="component" value="Unassembled WGS sequence"/>
</dbReference>
<reference evidence="7 8" key="1">
    <citation type="submission" date="2017-02" db="EMBL/GenBank/DDBJ databases">
        <title>Genomes of Trichoderma spp. with biocontrol activity.</title>
        <authorList>
            <person name="Gardiner D."/>
            <person name="Kazan K."/>
            <person name="Vos C."/>
            <person name="Harvey P."/>
        </authorList>
    </citation>
    <scope>NUCLEOTIDE SEQUENCE [LARGE SCALE GENOMIC DNA]</scope>
    <source>
        <strain evidence="7 8">Tr1</strain>
    </source>
</reference>
<dbReference type="InterPro" id="IPR029070">
    <property type="entry name" value="Chitinase_insertion_sf"/>
</dbReference>
<dbReference type="SUPFAM" id="SSF57016">
    <property type="entry name" value="Plant lectins/antimicrobial peptides"/>
    <property type="match status" value="1"/>
</dbReference>
<protein>
    <recommendedName>
        <fullName evidence="2">chitinase</fullName>
        <ecNumber evidence="2">3.2.1.14</ecNumber>
    </recommendedName>
</protein>
<dbReference type="InterPro" id="IPR017853">
    <property type="entry name" value="GH"/>
</dbReference>
<dbReference type="SUPFAM" id="SSF54556">
    <property type="entry name" value="Chitinase insertion domain"/>
    <property type="match status" value="1"/>
</dbReference>
<keyword evidence="4" id="KW-1015">Disulfide bond</keyword>
<dbReference type="Gene3D" id="3.20.20.80">
    <property type="entry name" value="Glycosidases"/>
    <property type="match status" value="1"/>
</dbReference>
<evidence type="ECO:0000259" key="6">
    <source>
        <dbReference type="PROSITE" id="PS51910"/>
    </source>
</evidence>
<dbReference type="EC" id="3.2.1.14" evidence="2"/>
<evidence type="ECO:0000259" key="5">
    <source>
        <dbReference type="PROSITE" id="PS50941"/>
    </source>
</evidence>
<dbReference type="InterPro" id="IPR050314">
    <property type="entry name" value="Glycosyl_Hydrlase_18"/>
</dbReference>
<dbReference type="PROSITE" id="PS50941">
    <property type="entry name" value="CHIT_BIND_I_2"/>
    <property type="match status" value="1"/>
</dbReference>
<evidence type="ECO:0000256" key="4">
    <source>
        <dbReference type="PROSITE-ProRule" id="PRU00261"/>
    </source>
</evidence>
<gene>
    <name evidence="7" type="ORF">THARTR1_01960</name>
</gene>
<dbReference type="SMART" id="SM00636">
    <property type="entry name" value="Glyco_18"/>
    <property type="match status" value="1"/>
</dbReference>
<dbReference type="InterPro" id="IPR011583">
    <property type="entry name" value="Chitinase_II/V-like_cat"/>
</dbReference>
<evidence type="ECO:0000313" key="7">
    <source>
        <dbReference type="EMBL" id="PNP57802.1"/>
    </source>
</evidence>
<dbReference type="GO" id="GO:0008843">
    <property type="term" value="F:endochitinase activity"/>
    <property type="evidence" value="ECO:0007669"/>
    <property type="project" value="UniProtKB-EC"/>
</dbReference>
<keyword evidence="3 4" id="KW-0147">Chitin-binding</keyword>
<feature type="disulfide bond" evidence="4">
    <location>
        <begin position="115"/>
        <end position="119"/>
    </location>
</feature>
<comment type="caution">
    <text evidence="4">Lacks conserved residue(s) required for the propagation of feature annotation.</text>
</comment>
<dbReference type="GO" id="GO:0008061">
    <property type="term" value="F:chitin binding"/>
    <property type="evidence" value="ECO:0007669"/>
    <property type="project" value="UniProtKB-UniRule"/>
</dbReference>
<feature type="disulfide bond" evidence="4">
    <location>
        <begin position="97"/>
        <end position="111"/>
    </location>
</feature>
<dbReference type="Gene3D" id="3.30.60.10">
    <property type="entry name" value="Endochitinase-like"/>
    <property type="match status" value="1"/>
</dbReference>
<evidence type="ECO:0000256" key="2">
    <source>
        <dbReference type="ARBA" id="ARBA00012729"/>
    </source>
</evidence>
<proteinExistence type="inferred from homology"/>
<dbReference type="InterPro" id="IPR036861">
    <property type="entry name" value="Endochitinase-like_sf"/>
</dbReference>
<name>A0A2K0UJ35_TRIHA</name>
<comment type="caution">
    <text evidence="7">The sequence shown here is derived from an EMBL/GenBank/DDBJ whole genome shotgun (WGS) entry which is preliminary data.</text>
</comment>
<dbReference type="SUPFAM" id="SSF51445">
    <property type="entry name" value="(Trans)glycosidases"/>
    <property type="match status" value="1"/>
</dbReference>
<dbReference type="CDD" id="cd06922">
    <property type="entry name" value="ChtBD1_GH18_1"/>
    <property type="match status" value="1"/>
</dbReference>
<feature type="disulfide bond" evidence="4">
    <location>
        <begin position="92"/>
        <end position="104"/>
    </location>
</feature>
<dbReference type="PANTHER" id="PTHR11177:SF397">
    <property type="entry name" value="CHITINASE"/>
    <property type="match status" value="1"/>
</dbReference>
<sequence length="1561" mass="173478">MLSLRQQPLWLFATILLTTLFSDVLVILKPVAASPHHHHGYQHHVRRSETNNLSVMANLQSSPHVFANLETKTDTPNAPGQGDFTCGPDKPCFNNACCGDSGWCGYGPIYCGKGCQSNCDAVAECGKYAKTLGAPSGTPGNTQKRIIGYWEAWNSQHPCGNMDVGEIPVAYLTHLNVAFGYILQDLKITNMDGVPSDIYRNVGNLKARNPSLKVIISLGGWAFSDPGPWRSVFPTLAASSGNRSTFIQNLLGFLSEYGYDGVDFGSTELTWTAVNQSLPRDWEYPGADDRGGSDADAANYVALLKDLREAIDTSEKDYIITFTAPTSYWYLRHFDIKGMAVYADWINLMSYDLHGIWDSKNPIGSQVLAHTNLTEIDLALDLFWRAEVKPSSIVLGLAFYGRTFHLKSASCWKPGCPFSGPGDAGQCTGTAGILSYREVQSILDQTGATSYLDKDAAVRYMTYGDDSWVSYDDETTFQAKIDYANKLGLSGLLIWALDLDSSGLDALRAVSGPIGPAGIDSSYSLVDLKNLFPTENLPLSDTKPIFGFVPFGSGGSLADPSPGSGPFGFLLIAGDSHVVAKLRKRDGNPEPMVFLDCPSDVKDQPRDEAQKARVTCLSDDVKDCFRVLERGVEGTIVEMPDNCAPNSFARAISLEVSADQSIPSSVGGRIPTSPVYDFSFDFNLGLMRRDTNNTSIRLDYSNVKGYWDHLVDTPGIQSRDINSLKSRFFAPTTVDWNSVFEKEHFDWSPSDATKIKDDLNTILFWQTAGDCDINDTSFGEGFGAFVQGTIDANFWFGFSVIATLKNAKLDVDQAHGILKATGQTDLTYGIGGFGDIDISKARMGNPALSQEDVFNLKGHTISTATSGGFISFNPYYKVKYEMATLNGSSGHDFSSSTITFDGRMTTRIITNLGDFQANFPPQSNPFEEIDDDKRQKNQLSIPQDDVLYGTSPYGGQIAIGTVLTFGLEMKFLIFGDLFKWVLGTPKASTLDSSHRLDMLNDNSWNLHTILWNSLHSLRGKKRILGATSVYQVVDKAEDLGWGDIPSDAMAELTYDRQKPRGEHKCYPDINKSLEKRDTLFDQNASRSTTESTHGGIFTSTHDLTKKNAQIEPGTNALHPRQIGSMGGWGYGGDAIINPNLYFGENRGLLTFGDAERKTKFPCVDGMSCSYDDEEENRCCGCASMDFRYGLSDMPPCPICEPHPDPWLDSQTILRRHEQVDTDWLSQIDKRKPRVASMGFKKISICKRDYLPKQPYKYSSFPNQASFPWDGIQNGKWDTISKYWGNASASCTNWNAGNVMPADTIYIPNGLGGSIPVRPPYETEHPFEAQVISDFFNFWLTKGRLNDIDPTVHYSPPLADCTFIDSYINTQRIFPIKEPNGQRRRRDASLPEILLAELGCTDHLDRLAIFLARPNHRKGGIFMGNKVVDMKKFKQQTAEEQLLVAKEVGLVFTYLNSPEIWDMFCASYEAMYDHMGFYDSWYSVNGPGIVINLQTEWKKYIRAALDAAVTRSRTAFDNMYQQHKFAPLASPFWQAWWSNNCWNRRLIKLDRVCTHLNKTKIV</sequence>
<feature type="domain" description="GH18" evidence="6">
    <location>
        <begin position="144"/>
        <end position="517"/>
    </location>
</feature>
<feature type="domain" description="Chitin-binding type-1" evidence="5">
    <location>
        <begin position="83"/>
        <end position="121"/>
    </location>
</feature>
<dbReference type="PROSITE" id="PS51910">
    <property type="entry name" value="GH18_2"/>
    <property type="match status" value="1"/>
</dbReference>
<accession>A0A2K0UJ35</accession>
<dbReference type="GO" id="GO:0005975">
    <property type="term" value="P:carbohydrate metabolic process"/>
    <property type="evidence" value="ECO:0007669"/>
    <property type="project" value="InterPro"/>
</dbReference>